<dbReference type="SUPFAM" id="SSF53850">
    <property type="entry name" value="Periplasmic binding protein-like II"/>
    <property type="match status" value="1"/>
</dbReference>
<keyword evidence="2" id="KW-0805">Transcription regulation</keyword>
<dbReference type="GO" id="GO:0003700">
    <property type="term" value="F:DNA-binding transcription factor activity"/>
    <property type="evidence" value="ECO:0007669"/>
    <property type="project" value="InterPro"/>
</dbReference>
<dbReference type="SUPFAM" id="SSF46785">
    <property type="entry name" value="Winged helix' DNA-binding domain"/>
    <property type="match status" value="1"/>
</dbReference>
<dbReference type="InterPro" id="IPR036390">
    <property type="entry name" value="WH_DNA-bd_sf"/>
</dbReference>
<dbReference type="InterPro" id="IPR036388">
    <property type="entry name" value="WH-like_DNA-bd_sf"/>
</dbReference>
<protein>
    <submittedName>
        <fullName evidence="6">LysR family transcriptional regulator</fullName>
    </submittedName>
</protein>
<evidence type="ECO:0000313" key="7">
    <source>
        <dbReference type="Proteomes" id="UP000464787"/>
    </source>
</evidence>
<dbReference type="FunFam" id="1.10.10.10:FF:000001">
    <property type="entry name" value="LysR family transcriptional regulator"/>
    <property type="match status" value="1"/>
</dbReference>
<dbReference type="KEGG" id="xyk:GT347_05510"/>
<proteinExistence type="inferred from homology"/>
<feature type="domain" description="HTH lysR-type" evidence="5">
    <location>
        <begin position="1"/>
        <end position="59"/>
    </location>
</feature>
<dbReference type="GO" id="GO:0043565">
    <property type="term" value="F:sequence-specific DNA binding"/>
    <property type="evidence" value="ECO:0007669"/>
    <property type="project" value="TreeGrafter"/>
</dbReference>
<dbReference type="PANTHER" id="PTHR30537">
    <property type="entry name" value="HTH-TYPE TRANSCRIPTIONAL REGULATOR"/>
    <property type="match status" value="1"/>
</dbReference>
<evidence type="ECO:0000256" key="4">
    <source>
        <dbReference type="ARBA" id="ARBA00023163"/>
    </source>
</evidence>
<evidence type="ECO:0000256" key="1">
    <source>
        <dbReference type="ARBA" id="ARBA00009437"/>
    </source>
</evidence>
<dbReference type="GO" id="GO:0006351">
    <property type="term" value="P:DNA-templated transcription"/>
    <property type="evidence" value="ECO:0007669"/>
    <property type="project" value="TreeGrafter"/>
</dbReference>
<reference evidence="6 7" key="1">
    <citation type="submission" date="2020-01" db="EMBL/GenBank/DDBJ databases">
        <title>Genome sequencing of strain KACC 21265.</title>
        <authorList>
            <person name="Heo J."/>
            <person name="Kim S.-J."/>
            <person name="Kim J.-S."/>
            <person name="Hong S.-B."/>
            <person name="Kwon S.-W."/>
        </authorList>
    </citation>
    <scope>NUCLEOTIDE SEQUENCE [LARGE SCALE GENOMIC DNA]</scope>
    <source>
        <strain evidence="6 7">KACC 21265</strain>
    </source>
</reference>
<dbReference type="InterPro" id="IPR058163">
    <property type="entry name" value="LysR-type_TF_proteobact-type"/>
</dbReference>
<keyword evidence="4" id="KW-0804">Transcription</keyword>
<dbReference type="AlphaFoldDB" id="A0A857J2Y0"/>
<dbReference type="EMBL" id="CP047650">
    <property type="protein sequence ID" value="QHI97489.1"/>
    <property type="molecule type" value="Genomic_DNA"/>
</dbReference>
<dbReference type="RefSeq" id="WP_160551007.1">
    <property type="nucleotide sequence ID" value="NZ_CP047650.1"/>
</dbReference>
<evidence type="ECO:0000259" key="5">
    <source>
        <dbReference type="PROSITE" id="PS50931"/>
    </source>
</evidence>
<evidence type="ECO:0000256" key="2">
    <source>
        <dbReference type="ARBA" id="ARBA00023015"/>
    </source>
</evidence>
<dbReference type="Gene3D" id="1.10.10.10">
    <property type="entry name" value="Winged helix-like DNA-binding domain superfamily/Winged helix DNA-binding domain"/>
    <property type="match status" value="1"/>
</dbReference>
<dbReference type="Pfam" id="PF00126">
    <property type="entry name" value="HTH_1"/>
    <property type="match status" value="1"/>
</dbReference>
<dbReference type="CDD" id="cd08422">
    <property type="entry name" value="PBP2_CrgA_like"/>
    <property type="match status" value="1"/>
</dbReference>
<sequence>MDRFQAMKTFVRVVEAGSFSAAARLLHVGQPAVSKTVAQLEDEIQVRLLMRSTKQLTPTEAGQRFYERAKIALQEADEAELAARGAGKALTGQLRISAAPTFARLHVIPRLPLFLAEHPELSVDLVLDDRQIDLIAEGIDLSLRMGKLAESGAVARRLGQSARSVVATPAYLARAGLPATPAELVGHETLLVSQPTQAWSFRRDGTETSVVLRGRVRLSAAEGIRAAVLAGIGLAIASDWMFTPELADGRVLRLLADWSLPAVDLWAVFPTGRMASAKARAFAGFVEMGLAERSCGG</sequence>
<dbReference type="Gene3D" id="3.40.190.290">
    <property type="match status" value="1"/>
</dbReference>
<gene>
    <name evidence="6" type="ORF">GT347_05510</name>
</gene>
<comment type="similarity">
    <text evidence="1">Belongs to the LysR transcriptional regulatory family.</text>
</comment>
<keyword evidence="3" id="KW-0238">DNA-binding</keyword>
<dbReference type="PANTHER" id="PTHR30537:SF5">
    <property type="entry name" value="HTH-TYPE TRANSCRIPTIONAL ACTIVATOR TTDR-RELATED"/>
    <property type="match status" value="1"/>
</dbReference>
<evidence type="ECO:0000256" key="3">
    <source>
        <dbReference type="ARBA" id="ARBA00023125"/>
    </source>
</evidence>
<dbReference type="Pfam" id="PF03466">
    <property type="entry name" value="LysR_substrate"/>
    <property type="match status" value="1"/>
</dbReference>
<accession>A0A857J2Y0</accession>
<dbReference type="PRINTS" id="PR00039">
    <property type="entry name" value="HTHLYSR"/>
</dbReference>
<evidence type="ECO:0000313" key="6">
    <source>
        <dbReference type="EMBL" id="QHI97489.1"/>
    </source>
</evidence>
<dbReference type="InterPro" id="IPR000847">
    <property type="entry name" value="LysR_HTH_N"/>
</dbReference>
<name>A0A857J2Y0_9BURK</name>
<dbReference type="InterPro" id="IPR005119">
    <property type="entry name" value="LysR_subst-bd"/>
</dbReference>
<dbReference type="PROSITE" id="PS50931">
    <property type="entry name" value="HTH_LYSR"/>
    <property type="match status" value="1"/>
</dbReference>
<organism evidence="6 7">
    <name type="scientific">Xylophilus rhododendri</name>
    <dbReference type="NCBI Taxonomy" id="2697032"/>
    <lineage>
        <taxon>Bacteria</taxon>
        <taxon>Pseudomonadati</taxon>
        <taxon>Pseudomonadota</taxon>
        <taxon>Betaproteobacteria</taxon>
        <taxon>Burkholderiales</taxon>
        <taxon>Xylophilus</taxon>
    </lineage>
</organism>
<dbReference type="Proteomes" id="UP000464787">
    <property type="component" value="Chromosome"/>
</dbReference>
<keyword evidence="7" id="KW-1185">Reference proteome</keyword>